<dbReference type="GO" id="GO:0071949">
    <property type="term" value="F:FAD binding"/>
    <property type="evidence" value="ECO:0007669"/>
    <property type="project" value="InterPro"/>
</dbReference>
<protein>
    <submittedName>
        <fullName evidence="6">FAD linked oxidase domain protein</fullName>
    </submittedName>
</protein>
<sequence>MLREIVEEIEKIVGKEGIAKNVEDYLYDETPKRVRPKAAEDVVVVKPKRSEEVSKILKLANEKKVPVVVRGGGTGLSGGAIPLSPGIVLSMERMNKLEIDTENLVAVCEAGVTLRQLLEEIDKIPGLSFPPHPGHEGAQIGGLVANNAGGARAVKYGIMRNYVLGMEVVLPSGEILNLGGKVIKNVTGYDLMHLLIGSEGTLAVITKVVLKLIPEPGGTYTLVVPFERTEDAIKTVPQILRSGIVPLAIEYMDVEAVKAGEAVTGKRWPYEGGEAHLMIIVEGRDEDELLKVSEDIEKLAKKNNAIDVFVGVSRKEQRDLLDIRSLIYEGMRDVTVDLLDVSVPIASIPEYVTKCKKFAEEVGIKVLHYGHAGDGNVHQHILEVDDWEEKYPKFKNYAFGLVKKLGGYITAEHGVGVVKKEDMYSTLPQKAVELMKEIKRIFDPNNILNPGKVVDV</sequence>
<evidence type="ECO:0000256" key="3">
    <source>
        <dbReference type="ARBA" id="ARBA00022827"/>
    </source>
</evidence>
<feature type="domain" description="FAD-binding PCMH-type" evidence="5">
    <location>
        <begin position="34"/>
        <end position="215"/>
    </location>
</feature>
<dbReference type="SUPFAM" id="SSF55103">
    <property type="entry name" value="FAD-linked oxidases, C-terminal domain"/>
    <property type="match status" value="1"/>
</dbReference>
<reference evidence="6 7" key="2">
    <citation type="journal article" date="2011" name="Stand. Genomic Sci.">
        <title>Complete genome sequence of Ferroglobus placidus AEDII12DO.</title>
        <authorList>
            <person name="Anderson I."/>
            <person name="Risso C."/>
            <person name="Holmes D."/>
            <person name="Lucas S."/>
            <person name="Copeland A."/>
            <person name="Lapidus A."/>
            <person name="Cheng J.F."/>
            <person name="Bruce D."/>
            <person name="Goodwin L."/>
            <person name="Pitluck S."/>
            <person name="Saunders E."/>
            <person name="Brettin T."/>
            <person name="Detter J.C."/>
            <person name="Han C."/>
            <person name="Tapia R."/>
            <person name="Larimer F."/>
            <person name="Land M."/>
            <person name="Hauser L."/>
            <person name="Woyke T."/>
            <person name="Lovley D."/>
            <person name="Kyrpides N."/>
            <person name="Ivanova N."/>
        </authorList>
    </citation>
    <scope>NUCLEOTIDE SEQUENCE [LARGE SCALE GENOMIC DNA]</scope>
    <source>
        <strain evidence="7">DSM 10642 / AEDII12DO</strain>
    </source>
</reference>
<dbReference type="InterPro" id="IPR006094">
    <property type="entry name" value="Oxid_FAD_bind_N"/>
</dbReference>
<dbReference type="InterPro" id="IPR004113">
    <property type="entry name" value="FAD-bd_oxidored_4_C"/>
</dbReference>
<dbReference type="Pfam" id="PF02913">
    <property type="entry name" value="FAD-oxidase_C"/>
    <property type="match status" value="1"/>
</dbReference>
<dbReference type="InterPro" id="IPR016164">
    <property type="entry name" value="FAD-linked_Oxase-like_C"/>
</dbReference>
<evidence type="ECO:0000313" key="6">
    <source>
        <dbReference type="EMBL" id="ADC64524.1"/>
    </source>
</evidence>
<name>D3S2J4_FERPA</name>
<dbReference type="GO" id="GO:0016491">
    <property type="term" value="F:oxidoreductase activity"/>
    <property type="evidence" value="ECO:0007669"/>
    <property type="project" value="UniProtKB-KW"/>
</dbReference>
<dbReference type="PANTHER" id="PTHR42934">
    <property type="entry name" value="GLYCOLATE OXIDASE SUBUNIT GLCD"/>
    <property type="match status" value="1"/>
</dbReference>
<evidence type="ECO:0000259" key="5">
    <source>
        <dbReference type="PROSITE" id="PS51387"/>
    </source>
</evidence>
<dbReference type="STRING" id="589924.Ferp_0345"/>
<dbReference type="Gene3D" id="3.30.70.2740">
    <property type="match status" value="1"/>
</dbReference>
<dbReference type="Pfam" id="PF01565">
    <property type="entry name" value="FAD_binding_4"/>
    <property type="match status" value="1"/>
</dbReference>
<dbReference type="Gene3D" id="1.10.45.10">
    <property type="entry name" value="Vanillyl-alcohol Oxidase, Chain A, domain 4"/>
    <property type="match status" value="1"/>
</dbReference>
<reference evidence="7" key="1">
    <citation type="submission" date="2010-02" db="EMBL/GenBank/DDBJ databases">
        <title>Complete sequence of Ferroglobus placidus DSM 10642.</title>
        <authorList>
            <consortium name="US DOE Joint Genome Institute"/>
            <person name="Lucas S."/>
            <person name="Copeland A."/>
            <person name="Lapidus A."/>
            <person name="Cheng J.-F."/>
            <person name="Bruce D."/>
            <person name="Goodwin L."/>
            <person name="Pitluck S."/>
            <person name="Saunders E."/>
            <person name="Brettin T."/>
            <person name="Detter J.C."/>
            <person name="Han C."/>
            <person name="Tapia R."/>
            <person name="Larimer F."/>
            <person name="Land M."/>
            <person name="Hauser L."/>
            <person name="Kyrpides N."/>
            <person name="Ivanova N."/>
            <person name="Holmes D."/>
            <person name="Lovley D."/>
            <person name="Kyrpides N."/>
            <person name="Anderson I.J."/>
            <person name="Woyke T."/>
        </authorList>
    </citation>
    <scope>NUCLEOTIDE SEQUENCE [LARGE SCALE GENOMIC DNA]</scope>
    <source>
        <strain evidence="7">DSM 10642 / AEDII12DO</strain>
    </source>
</reference>
<evidence type="ECO:0000256" key="2">
    <source>
        <dbReference type="ARBA" id="ARBA00022630"/>
    </source>
</evidence>
<evidence type="ECO:0000256" key="4">
    <source>
        <dbReference type="ARBA" id="ARBA00023002"/>
    </source>
</evidence>
<dbReference type="InterPro" id="IPR016166">
    <property type="entry name" value="FAD-bd_PCMH"/>
</dbReference>
<dbReference type="EMBL" id="CP001899">
    <property type="protein sequence ID" value="ADC64524.1"/>
    <property type="molecule type" value="Genomic_DNA"/>
</dbReference>
<dbReference type="RefSeq" id="WP_012964871.1">
    <property type="nucleotide sequence ID" value="NC_013849.1"/>
</dbReference>
<evidence type="ECO:0000256" key="1">
    <source>
        <dbReference type="ARBA" id="ARBA00001974"/>
    </source>
</evidence>
<dbReference type="InterPro" id="IPR036318">
    <property type="entry name" value="FAD-bd_PCMH-like_sf"/>
</dbReference>
<keyword evidence="7" id="KW-1185">Reference proteome</keyword>
<proteinExistence type="predicted"/>
<dbReference type="eggNOG" id="arCOG00337">
    <property type="taxonomic scope" value="Archaea"/>
</dbReference>
<comment type="cofactor">
    <cofactor evidence="1">
        <name>FAD</name>
        <dbReference type="ChEBI" id="CHEBI:57692"/>
    </cofactor>
</comment>
<keyword evidence="2" id="KW-0285">Flavoprotein</keyword>
<dbReference type="HOGENOM" id="CLU_017779_9_2_2"/>
<dbReference type="AlphaFoldDB" id="D3S2J4"/>
<organism evidence="6 7">
    <name type="scientific">Ferroglobus placidus (strain DSM 10642 / AEDII12DO)</name>
    <dbReference type="NCBI Taxonomy" id="589924"/>
    <lineage>
        <taxon>Archaea</taxon>
        <taxon>Methanobacteriati</taxon>
        <taxon>Methanobacteriota</taxon>
        <taxon>Archaeoglobi</taxon>
        <taxon>Archaeoglobales</taxon>
        <taxon>Archaeoglobaceae</taxon>
        <taxon>Ferroglobus</taxon>
    </lineage>
</organism>
<keyword evidence="3" id="KW-0274">FAD</keyword>
<dbReference type="Proteomes" id="UP000002613">
    <property type="component" value="Chromosome"/>
</dbReference>
<dbReference type="OrthoDB" id="26910at2157"/>
<accession>D3S2J4</accession>
<dbReference type="Gene3D" id="3.30.465.10">
    <property type="match status" value="1"/>
</dbReference>
<dbReference type="PANTHER" id="PTHR42934:SF2">
    <property type="entry name" value="GLYCOLATE OXIDASE SUBUNIT GLCD"/>
    <property type="match status" value="1"/>
</dbReference>
<dbReference type="InterPro" id="IPR016171">
    <property type="entry name" value="Vanillyl_alc_oxidase_C-sub2"/>
</dbReference>
<dbReference type="FunFam" id="1.10.45.10:FF:000001">
    <property type="entry name" value="D-lactate dehydrogenase mitochondrial"/>
    <property type="match status" value="1"/>
</dbReference>
<keyword evidence="4" id="KW-0560">Oxidoreductase</keyword>
<evidence type="ECO:0000313" key="7">
    <source>
        <dbReference type="Proteomes" id="UP000002613"/>
    </source>
</evidence>
<dbReference type="SUPFAM" id="SSF56176">
    <property type="entry name" value="FAD-binding/transporter-associated domain-like"/>
    <property type="match status" value="1"/>
</dbReference>
<dbReference type="InterPro" id="IPR016169">
    <property type="entry name" value="FAD-bd_PCMH_sub2"/>
</dbReference>
<gene>
    <name evidence="6" type="ordered locus">Ferp_0345</name>
</gene>
<dbReference type="PROSITE" id="PS51387">
    <property type="entry name" value="FAD_PCMH"/>
    <property type="match status" value="1"/>
</dbReference>
<dbReference type="PaxDb" id="589924-Ferp_0345"/>
<dbReference type="InterPro" id="IPR051914">
    <property type="entry name" value="FAD-linked_OxidoTrans_Type4"/>
</dbReference>
<dbReference type="GeneID" id="8777843"/>
<dbReference type="KEGG" id="fpl:Ferp_0345"/>